<comment type="caution">
    <text evidence="1">The sequence shown here is derived from an EMBL/GenBank/DDBJ whole genome shotgun (WGS) entry which is preliminary data.</text>
</comment>
<dbReference type="Pfam" id="PF06347">
    <property type="entry name" value="SH3_4"/>
    <property type="match status" value="2"/>
</dbReference>
<accession>A0A934QHU4</accession>
<reference evidence="1" key="1">
    <citation type="submission" date="2017-08" db="EMBL/GenBank/DDBJ databases">
        <authorList>
            <person name="Imhoff J.F."/>
            <person name="Rahn T."/>
            <person name="Kuenzel S."/>
            <person name="Neulinger S.C."/>
        </authorList>
    </citation>
    <scope>NUCLEOTIDE SEQUENCE</scope>
    <source>
        <strain evidence="1">DSM 9154</strain>
    </source>
</reference>
<evidence type="ECO:0008006" key="3">
    <source>
        <dbReference type="Google" id="ProtNLM"/>
    </source>
</evidence>
<proteinExistence type="predicted"/>
<dbReference type="RefSeq" id="WP_027287401.1">
    <property type="nucleotide sequence ID" value="NZ_NRRE01000020.1"/>
</dbReference>
<keyword evidence="2" id="KW-1185">Reference proteome</keyword>
<dbReference type="EMBL" id="NRRE01000020">
    <property type="protein sequence ID" value="MBK1696962.1"/>
    <property type="molecule type" value="Genomic_DNA"/>
</dbReference>
<dbReference type="AlphaFoldDB" id="A0A934QHU4"/>
<reference evidence="1" key="2">
    <citation type="journal article" date="2020" name="Microorganisms">
        <title>Osmotic Adaptation and Compatible Solute Biosynthesis of Phototrophic Bacteria as Revealed from Genome Analyses.</title>
        <authorList>
            <person name="Imhoff J.F."/>
            <person name="Rahn T."/>
            <person name="Kunzel S."/>
            <person name="Keller A."/>
            <person name="Neulinger S.C."/>
        </authorList>
    </citation>
    <scope>NUCLEOTIDE SEQUENCE</scope>
    <source>
        <strain evidence="1">DSM 9154</strain>
    </source>
</reference>
<protein>
    <recommendedName>
        <fullName evidence="3">SH3-like domain-containing protein</fullName>
    </recommendedName>
</protein>
<organism evidence="1 2">
    <name type="scientific">Rhodovibrio salinarum</name>
    <dbReference type="NCBI Taxonomy" id="1087"/>
    <lineage>
        <taxon>Bacteria</taxon>
        <taxon>Pseudomonadati</taxon>
        <taxon>Pseudomonadota</taxon>
        <taxon>Alphaproteobacteria</taxon>
        <taxon>Rhodospirillales</taxon>
        <taxon>Rhodovibrionaceae</taxon>
        <taxon>Rhodovibrio</taxon>
    </lineage>
</organism>
<evidence type="ECO:0000313" key="2">
    <source>
        <dbReference type="Proteomes" id="UP000778970"/>
    </source>
</evidence>
<dbReference type="Proteomes" id="UP000778970">
    <property type="component" value="Unassembled WGS sequence"/>
</dbReference>
<sequence length="187" mass="20689">MRRSRLFAVLLIAVLLALAGLPASLSHAPLGWLAPASAQAEAGTRGRVTGLPIPRFVSLRPDEVNLRTGPGLRYPIEWVYKRAGMPVEVIGEYGTWRQIRDWEGDTGWVHQVMLQADRTARIVGERPRPLVAEPDADAPPVALLQPGVIAALERCRDRWCYLTAGGHSGWMRREAFYGVYPGERVAD</sequence>
<name>A0A934QHU4_9PROT</name>
<dbReference type="InterPro" id="IPR010466">
    <property type="entry name" value="DUF1058"/>
</dbReference>
<dbReference type="Gene3D" id="2.30.30.40">
    <property type="entry name" value="SH3 Domains"/>
    <property type="match status" value="1"/>
</dbReference>
<evidence type="ECO:0000313" key="1">
    <source>
        <dbReference type="EMBL" id="MBK1696962.1"/>
    </source>
</evidence>
<gene>
    <name evidence="1" type="ORF">CKO21_06855</name>
</gene>